<organism evidence="1">
    <name type="scientific">marine metagenome</name>
    <dbReference type="NCBI Taxonomy" id="408172"/>
    <lineage>
        <taxon>unclassified sequences</taxon>
        <taxon>metagenomes</taxon>
        <taxon>ecological metagenomes</taxon>
    </lineage>
</organism>
<gene>
    <name evidence="1" type="ORF">METZ01_LOCUS279205</name>
</gene>
<reference evidence="1" key="1">
    <citation type="submission" date="2018-05" db="EMBL/GenBank/DDBJ databases">
        <authorList>
            <person name="Lanie J.A."/>
            <person name="Ng W.-L."/>
            <person name="Kazmierczak K.M."/>
            <person name="Andrzejewski T.M."/>
            <person name="Davidsen T.M."/>
            <person name="Wayne K.J."/>
            <person name="Tettelin H."/>
            <person name="Glass J.I."/>
            <person name="Rusch D."/>
            <person name="Podicherti R."/>
            <person name="Tsui H.-C.T."/>
            <person name="Winkler M.E."/>
        </authorList>
    </citation>
    <scope>NUCLEOTIDE SEQUENCE</scope>
</reference>
<sequence length="104" mass="12394">MINFNLYQYNREIEVVVLDEDNNATMTQYLGNMPMYDTTHKLHKGIDNTLRFKFRDTDRKSIDLTDKTVIWKMYDRESRENVLFRYLTVTNATKGMAMLEIPTS</sequence>
<evidence type="ECO:0000313" key="1">
    <source>
        <dbReference type="EMBL" id="SVC26351.1"/>
    </source>
</evidence>
<protein>
    <submittedName>
        <fullName evidence="1">Uncharacterized protein</fullName>
    </submittedName>
</protein>
<dbReference type="EMBL" id="UINC01081994">
    <property type="protein sequence ID" value="SVC26351.1"/>
    <property type="molecule type" value="Genomic_DNA"/>
</dbReference>
<name>A0A382KUP2_9ZZZZ</name>
<accession>A0A382KUP2</accession>
<dbReference type="AlphaFoldDB" id="A0A382KUP2"/>
<feature type="non-terminal residue" evidence="1">
    <location>
        <position position="104"/>
    </location>
</feature>
<proteinExistence type="predicted"/>